<organism evidence="6 7">
    <name type="scientific">Microbacterium ginsengisoli</name>
    <dbReference type="NCBI Taxonomy" id="400772"/>
    <lineage>
        <taxon>Bacteria</taxon>
        <taxon>Bacillati</taxon>
        <taxon>Actinomycetota</taxon>
        <taxon>Actinomycetes</taxon>
        <taxon>Micrococcales</taxon>
        <taxon>Microbacteriaceae</taxon>
        <taxon>Microbacterium</taxon>
    </lineage>
</organism>
<gene>
    <name evidence="6" type="primary">cmpR_1</name>
    <name evidence="6" type="ORF">RR49_00641</name>
</gene>
<keyword evidence="2" id="KW-0805">Transcription regulation</keyword>
<dbReference type="FunFam" id="1.10.10.10:FF:000001">
    <property type="entry name" value="LysR family transcriptional regulator"/>
    <property type="match status" value="1"/>
</dbReference>
<proteinExistence type="inferred from homology"/>
<dbReference type="EMBL" id="JYIY01000060">
    <property type="protein sequence ID" value="KJL38841.1"/>
    <property type="molecule type" value="Genomic_DNA"/>
</dbReference>
<dbReference type="RefSeq" id="WP_045246627.1">
    <property type="nucleotide sequence ID" value="NZ_DAIQHQ010000005.1"/>
</dbReference>
<dbReference type="InterPro" id="IPR000847">
    <property type="entry name" value="LysR_HTH_N"/>
</dbReference>
<evidence type="ECO:0000313" key="6">
    <source>
        <dbReference type="EMBL" id="KJL38841.1"/>
    </source>
</evidence>
<dbReference type="Gene3D" id="3.40.190.290">
    <property type="match status" value="1"/>
</dbReference>
<dbReference type="PATRIC" id="fig|400772.4.peg.676"/>
<evidence type="ECO:0000256" key="4">
    <source>
        <dbReference type="ARBA" id="ARBA00023163"/>
    </source>
</evidence>
<dbReference type="Pfam" id="PF03466">
    <property type="entry name" value="LysR_substrate"/>
    <property type="match status" value="1"/>
</dbReference>
<evidence type="ECO:0000256" key="1">
    <source>
        <dbReference type="ARBA" id="ARBA00009437"/>
    </source>
</evidence>
<dbReference type="SUPFAM" id="SSF46785">
    <property type="entry name" value="Winged helix' DNA-binding domain"/>
    <property type="match status" value="1"/>
</dbReference>
<dbReference type="PANTHER" id="PTHR30346:SF28">
    <property type="entry name" value="HTH-TYPE TRANSCRIPTIONAL REGULATOR CYNR"/>
    <property type="match status" value="1"/>
</dbReference>
<keyword evidence="4" id="KW-0804">Transcription</keyword>
<dbReference type="GO" id="GO:0032993">
    <property type="term" value="C:protein-DNA complex"/>
    <property type="evidence" value="ECO:0007669"/>
    <property type="project" value="TreeGrafter"/>
</dbReference>
<name>A0A0F0LX74_9MICO</name>
<evidence type="ECO:0000256" key="2">
    <source>
        <dbReference type="ARBA" id="ARBA00023015"/>
    </source>
</evidence>
<comment type="caution">
    <text evidence="6">The sequence shown here is derived from an EMBL/GenBank/DDBJ whole genome shotgun (WGS) entry which is preliminary data.</text>
</comment>
<dbReference type="InterPro" id="IPR005119">
    <property type="entry name" value="LysR_subst-bd"/>
</dbReference>
<sequence length="314" mass="33040">MDLRQLEYFVTVVDEGGFGRAAARLFAAQSTVSAGVRALEREVGASLFERDTHRVALTPAGEVALPRARRLLDEWALLRDEVADDGELRGTLRIGILTNVLVRGALPRVLGTFRARHPGVQLHLSPSATGSAGLGADLAAGRIDVAFLGAEPTEAVADRACLIASEFVAVLPADHPLAASRTVPLARLAEEDFVDSPAGFGQRSVFDAALAARGLARRTIVEVGDVAQIPEFVAAGLGVAAMPRYLVPDAPRGAGFALRPLDERIEWRLLIAVRPGASRAARVFVDAVAAEVAAASVLPGDSARTGIGARGRRR</sequence>
<feature type="domain" description="HTH lysR-type" evidence="5">
    <location>
        <begin position="1"/>
        <end position="58"/>
    </location>
</feature>
<dbReference type="Pfam" id="PF00126">
    <property type="entry name" value="HTH_1"/>
    <property type="match status" value="1"/>
</dbReference>
<accession>A0A0F0LX74</accession>
<dbReference type="OrthoDB" id="3636008at2"/>
<dbReference type="GO" id="GO:0003677">
    <property type="term" value="F:DNA binding"/>
    <property type="evidence" value="ECO:0007669"/>
    <property type="project" value="UniProtKB-KW"/>
</dbReference>
<keyword evidence="3" id="KW-0238">DNA-binding</keyword>
<dbReference type="STRING" id="400772.RR49_00641"/>
<dbReference type="Gene3D" id="1.10.10.10">
    <property type="entry name" value="Winged helix-like DNA-binding domain superfamily/Winged helix DNA-binding domain"/>
    <property type="match status" value="1"/>
</dbReference>
<dbReference type="GO" id="GO:0003700">
    <property type="term" value="F:DNA-binding transcription factor activity"/>
    <property type="evidence" value="ECO:0007669"/>
    <property type="project" value="InterPro"/>
</dbReference>
<evidence type="ECO:0000256" key="3">
    <source>
        <dbReference type="ARBA" id="ARBA00023125"/>
    </source>
</evidence>
<dbReference type="PANTHER" id="PTHR30346">
    <property type="entry name" value="TRANSCRIPTIONAL DUAL REGULATOR HCAR-RELATED"/>
    <property type="match status" value="1"/>
</dbReference>
<dbReference type="InterPro" id="IPR036390">
    <property type="entry name" value="WH_DNA-bd_sf"/>
</dbReference>
<dbReference type="CDD" id="cd05466">
    <property type="entry name" value="PBP2_LTTR_substrate"/>
    <property type="match status" value="1"/>
</dbReference>
<dbReference type="InterPro" id="IPR036388">
    <property type="entry name" value="WH-like_DNA-bd_sf"/>
</dbReference>
<dbReference type="PRINTS" id="PR00039">
    <property type="entry name" value="HTHLYSR"/>
</dbReference>
<comment type="similarity">
    <text evidence="1">Belongs to the LysR transcriptional regulatory family.</text>
</comment>
<dbReference type="PROSITE" id="PS50931">
    <property type="entry name" value="HTH_LYSR"/>
    <property type="match status" value="1"/>
</dbReference>
<reference evidence="6 7" key="1">
    <citation type="submission" date="2015-02" db="EMBL/GenBank/DDBJ databases">
        <title>Draft genome sequences of ten Microbacterium spp. with emphasis on heavy metal contaminated environments.</title>
        <authorList>
            <person name="Corretto E."/>
        </authorList>
    </citation>
    <scope>NUCLEOTIDE SEQUENCE [LARGE SCALE GENOMIC DNA]</scope>
    <source>
        <strain evidence="6 7">DSM 18659</strain>
    </source>
</reference>
<dbReference type="AlphaFoldDB" id="A0A0F0LX74"/>
<dbReference type="SUPFAM" id="SSF53850">
    <property type="entry name" value="Periplasmic binding protein-like II"/>
    <property type="match status" value="1"/>
</dbReference>
<dbReference type="Proteomes" id="UP000033451">
    <property type="component" value="Unassembled WGS sequence"/>
</dbReference>
<protein>
    <submittedName>
        <fullName evidence="6">HTH-type transcriptional activator CmpR</fullName>
    </submittedName>
</protein>
<evidence type="ECO:0000313" key="7">
    <source>
        <dbReference type="Proteomes" id="UP000033451"/>
    </source>
</evidence>
<keyword evidence="7" id="KW-1185">Reference proteome</keyword>
<evidence type="ECO:0000259" key="5">
    <source>
        <dbReference type="PROSITE" id="PS50931"/>
    </source>
</evidence>